<feature type="transmembrane region" description="Helical" evidence="1">
    <location>
        <begin position="353"/>
        <end position="380"/>
    </location>
</feature>
<dbReference type="Proteomes" id="UP000626092">
    <property type="component" value="Unassembled WGS sequence"/>
</dbReference>
<accession>A0A834G9E8</accession>
<dbReference type="PANTHER" id="PTHR40891">
    <property type="entry name" value="DUF295 DOMAIN-CONTAINING PROTEIN"/>
    <property type="match status" value="1"/>
</dbReference>
<evidence type="ECO:0000259" key="2">
    <source>
        <dbReference type="Pfam" id="PF03478"/>
    </source>
</evidence>
<reference evidence="3" key="1">
    <citation type="submission" date="2019-11" db="EMBL/GenBank/DDBJ databases">
        <authorList>
            <person name="Liu Y."/>
            <person name="Hou J."/>
            <person name="Li T.-Q."/>
            <person name="Guan C.-H."/>
            <person name="Wu X."/>
            <person name="Wu H.-Z."/>
            <person name="Ling F."/>
            <person name="Zhang R."/>
            <person name="Shi X.-G."/>
            <person name="Ren J.-P."/>
            <person name="Chen E.-F."/>
            <person name="Sun J.-M."/>
        </authorList>
    </citation>
    <scope>NUCLEOTIDE SEQUENCE</scope>
    <source>
        <strain evidence="3">Adult_tree_wgs_1</strain>
        <tissue evidence="3">Leaves</tissue>
    </source>
</reference>
<evidence type="ECO:0000313" key="3">
    <source>
        <dbReference type="EMBL" id="KAF7129289.1"/>
    </source>
</evidence>
<feature type="domain" description="KIB1-4 beta-propeller" evidence="2">
    <location>
        <begin position="38"/>
        <end position="280"/>
    </location>
</feature>
<keyword evidence="1" id="KW-1133">Transmembrane helix</keyword>
<protein>
    <recommendedName>
        <fullName evidence="2">KIB1-4 beta-propeller domain-containing protein</fullName>
    </recommendedName>
</protein>
<dbReference type="InterPro" id="IPR005174">
    <property type="entry name" value="KIB1-4_b-propeller"/>
</dbReference>
<evidence type="ECO:0000313" key="4">
    <source>
        <dbReference type="Proteomes" id="UP000626092"/>
    </source>
</evidence>
<gene>
    <name evidence="3" type="ORF">RHSIM_Rhsim10G0179400</name>
</gene>
<proteinExistence type="predicted"/>
<name>A0A834G9E8_RHOSS</name>
<comment type="caution">
    <text evidence="3">The sequence shown here is derived from an EMBL/GenBank/DDBJ whole genome shotgun (WGS) entry which is preliminary data.</text>
</comment>
<keyword evidence="1" id="KW-0812">Transmembrane</keyword>
<dbReference type="AlphaFoldDB" id="A0A834G9E8"/>
<keyword evidence="1" id="KW-0472">Membrane</keyword>
<evidence type="ECO:0000256" key="1">
    <source>
        <dbReference type="SAM" id="Phobius"/>
    </source>
</evidence>
<sequence length="381" mass="43825">MGATEDDKRLLISHPPFAAQEHPWLLIHHGRHKQLQSFYSILEDRCYIKKIPQLCNKYICSSDASGWLVLEDNNSDECFLFNLVSMEEIQLPLRESIYDVCVLTSPPSDQTCHVVFISNKNHSLVFCRPGDSEFDEQTLEHGDDLECATAFEGKFYGLRKDYKTLVVLDFSDPKPQFRQIMSEPLGNQCPPDIIKIETYIIKSCGELLLVQKMFHGLFHNEVFGFLIFRVDFSTRTWVEVKSIADDRAIFLDSHDGMSMLATKYNGIRGNSIYFNKPKDRCLYVFNLENLRISIFLPSPTVVPYQSAAEGSMDIRIRSHARQYIELLKPGKAEGLPGGSRFQRILIRYAARKGLFLIMLLVLCYWIALISPEMIAVFLLYH</sequence>
<dbReference type="Pfam" id="PF03478">
    <property type="entry name" value="Beta-prop_KIB1-4"/>
    <property type="match status" value="1"/>
</dbReference>
<dbReference type="OrthoDB" id="1863935at2759"/>
<keyword evidence="4" id="KW-1185">Reference proteome</keyword>
<dbReference type="EMBL" id="WJXA01000010">
    <property type="protein sequence ID" value="KAF7129289.1"/>
    <property type="molecule type" value="Genomic_DNA"/>
</dbReference>
<organism evidence="3 4">
    <name type="scientific">Rhododendron simsii</name>
    <name type="common">Sims's rhododendron</name>
    <dbReference type="NCBI Taxonomy" id="118357"/>
    <lineage>
        <taxon>Eukaryota</taxon>
        <taxon>Viridiplantae</taxon>
        <taxon>Streptophyta</taxon>
        <taxon>Embryophyta</taxon>
        <taxon>Tracheophyta</taxon>
        <taxon>Spermatophyta</taxon>
        <taxon>Magnoliopsida</taxon>
        <taxon>eudicotyledons</taxon>
        <taxon>Gunneridae</taxon>
        <taxon>Pentapetalae</taxon>
        <taxon>asterids</taxon>
        <taxon>Ericales</taxon>
        <taxon>Ericaceae</taxon>
        <taxon>Ericoideae</taxon>
        <taxon>Rhodoreae</taxon>
        <taxon>Rhododendron</taxon>
    </lineage>
</organism>
<dbReference type="PANTHER" id="PTHR40891:SF1">
    <property type="entry name" value="DUF295 DOMAIN-CONTAINING PROTEIN"/>
    <property type="match status" value="1"/>
</dbReference>